<dbReference type="RefSeq" id="WP_271994119.1">
    <property type="nucleotide sequence ID" value="NZ_JAQNDN010000001.1"/>
</dbReference>
<feature type="domain" description="Beta-lactamase-related" evidence="2">
    <location>
        <begin position="70"/>
        <end position="404"/>
    </location>
</feature>
<organism evidence="3 4">
    <name type="scientific">Nannocystis radixulma</name>
    <dbReference type="NCBI Taxonomy" id="2995305"/>
    <lineage>
        <taxon>Bacteria</taxon>
        <taxon>Pseudomonadati</taxon>
        <taxon>Myxococcota</taxon>
        <taxon>Polyangia</taxon>
        <taxon>Nannocystales</taxon>
        <taxon>Nannocystaceae</taxon>
        <taxon>Nannocystis</taxon>
    </lineage>
</organism>
<evidence type="ECO:0000256" key="1">
    <source>
        <dbReference type="SAM" id="SignalP"/>
    </source>
</evidence>
<evidence type="ECO:0000313" key="3">
    <source>
        <dbReference type="EMBL" id="MDC0666538.1"/>
    </source>
</evidence>
<comment type="caution">
    <text evidence="3">The sequence shown here is derived from an EMBL/GenBank/DDBJ whole genome shotgun (WGS) entry which is preliminary data.</text>
</comment>
<dbReference type="PANTHER" id="PTHR46825">
    <property type="entry name" value="D-ALANYL-D-ALANINE-CARBOXYPEPTIDASE/ENDOPEPTIDASE AMPH"/>
    <property type="match status" value="1"/>
</dbReference>
<dbReference type="Gene3D" id="3.40.710.10">
    <property type="entry name" value="DD-peptidase/beta-lactamase superfamily"/>
    <property type="match status" value="1"/>
</dbReference>
<dbReference type="Proteomes" id="UP001217838">
    <property type="component" value="Unassembled WGS sequence"/>
</dbReference>
<dbReference type="GO" id="GO:0016787">
    <property type="term" value="F:hydrolase activity"/>
    <property type="evidence" value="ECO:0007669"/>
    <property type="project" value="UniProtKB-KW"/>
</dbReference>
<feature type="chain" id="PRO_5047019659" evidence="1">
    <location>
        <begin position="21"/>
        <end position="643"/>
    </location>
</feature>
<dbReference type="Pfam" id="PF00144">
    <property type="entry name" value="Beta-lactamase"/>
    <property type="match status" value="1"/>
</dbReference>
<keyword evidence="4" id="KW-1185">Reference proteome</keyword>
<dbReference type="PROSITE" id="PS51257">
    <property type="entry name" value="PROKAR_LIPOPROTEIN"/>
    <property type="match status" value="1"/>
</dbReference>
<proteinExistence type="predicted"/>
<keyword evidence="3" id="KW-0378">Hydrolase</keyword>
<evidence type="ECO:0000313" key="4">
    <source>
        <dbReference type="Proteomes" id="UP001217838"/>
    </source>
</evidence>
<name>A0ABT5AXG7_9BACT</name>
<feature type="signal peptide" evidence="1">
    <location>
        <begin position="1"/>
        <end position="20"/>
    </location>
</feature>
<sequence>MRSVVAIVLASSLVACPRVAPPTVVPPARVTAAEPKAAVAPRRMQPTDPPPVFVDPQRRAKLEAVFPAIDAYLQSTVVRDGLVGLAAGIVIDGELAWFRGYGLRDPARGLPVERDTVFGIGSITKTFTALAVLRLRDEGRVDLDRPAADYLQALDAIAYPTADSPRITIRHILTHTSGLPRMGDFPEYPLTPPNRAEFLATLDGLGLDRPPGERRVYSNLAFQLLGPLIEAVAGEDHRSHVGATILRPLGLTNTAWVPEDVPGDRLAVGHERMPGQPPRARPHWRPGAADAAGGLYSSVEDLARYAAFNLAAWPARDEPESGPLRRATLREAQSLAVLTSFSATSMRDGPAQASVSGSGLGFGVQVNCRIDHLVALAGKTLNYRAALLMLPTRGVAVILLSNLSSIASTALPNDGLKVVEILEGSGGLEKRRHAPSAPLLAAADALAGLVSRWDDEVHARLFSADYLDAYPKPQVAAQLAEWRAQVGECRDPRPVAIDDPRAGTFEFACERATLRVELRVAPWAAGTITSFTILEATGLAPAPAQARAGERFLRLLDRWSEREFAALFADNFTAAPMRAAAAEAAQQFGRCRLGTTKLSQAREAVFGLACERGAPTLRLKLDGAEPAKIVEFHLREAQDGPCR</sequence>
<evidence type="ECO:0000259" key="2">
    <source>
        <dbReference type="Pfam" id="PF00144"/>
    </source>
</evidence>
<accession>A0ABT5AXG7</accession>
<dbReference type="EMBL" id="JAQNDN010000001">
    <property type="protein sequence ID" value="MDC0666538.1"/>
    <property type="molecule type" value="Genomic_DNA"/>
</dbReference>
<protein>
    <submittedName>
        <fullName evidence="3">Serine hydrolase</fullName>
    </submittedName>
</protein>
<dbReference type="InterPro" id="IPR012338">
    <property type="entry name" value="Beta-lactam/transpept-like"/>
</dbReference>
<dbReference type="PANTHER" id="PTHR46825:SF9">
    <property type="entry name" value="BETA-LACTAMASE-RELATED DOMAIN-CONTAINING PROTEIN"/>
    <property type="match status" value="1"/>
</dbReference>
<gene>
    <name evidence="3" type="ORF">POL58_02280</name>
</gene>
<reference evidence="3 4" key="1">
    <citation type="submission" date="2022-11" db="EMBL/GenBank/DDBJ databases">
        <title>Minimal conservation of predation-associated metabolite biosynthetic gene clusters underscores biosynthetic potential of Myxococcota including descriptions for ten novel species: Archangium lansinium sp. nov., Myxococcus landrumus sp. nov., Nannocystis bai.</title>
        <authorList>
            <person name="Ahearne A."/>
            <person name="Stevens C."/>
            <person name="Dowd S."/>
        </authorList>
    </citation>
    <scope>NUCLEOTIDE SEQUENCE [LARGE SCALE GENOMIC DNA]</scope>
    <source>
        <strain evidence="3 4">NCELM</strain>
    </source>
</reference>
<dbReference type="InterPro" id="IPR050491">
    <property type="entry name" value="AmpC-like"/>
</dbReference>
<dbReference type="SUPFAM" id="SSF56601">
    <property type="entry name" value="beta-lactamase/transpeptidase-like"/>
    <property type="match status" value="1"/>
</dbReference>
<keyword evidence="1" id="KW-0732">Signal</keyword>
<dbReference type="InterPro" id="IPR001466">
    <property type="entry name" value="Beta-lactam-related"/>
</dbReference>